<reference evidence="2" key="2">
    <citation type="journal article" date="2024" name="Plant">
        <title>Genomic evolution and insights into agronomic trait innovations of Sesamum species.</title>
        <authorList>
            <person name="Miao H."/>
            <person name="Wang L."/>
            <person name="Qu L."/>
            <person name="Liu H."/>
            <person name="Sun Y."/>
            <person name="Le M."/>
            <person name="Wang Q."/>
            <person name="Wei S."/>
            <person name="Zheng Y."/>
            <person name="Lin W."/>
            <person name="Duan Y."/>
            <person name="Cao H."/>
            <person name="Xiong S."/>
            <person name="Wang X."/>
            <person name="Wei L."/>
            <person name="Li C."/>
            <person name="Ma Q."/>
            <person name="Ju M."/>
            <person name="Zhao R."/>
            <person name="Li G."/>
            <person name="Mu C."/>
            <person name="Tian Q."/>
            <person name="Mei H."/>
            <person name="Zhang T."/>
            <person name="Gao T."/>
            <person name="Zhang H."/>
        </authorList>
    </citation>
    <scope>NUCLEOTIDE SEQUENCE</scope>
    <source>
        <strain evidence="2">3651</strain>
    </source>
</reference>
<name>A0AAE1YMS3_9LAMI</name>
<accession>A0AAE1YMS3</accession>
<keyword evidence="3" id="KW-1185">Reference proteome</keyword>
<evidence type="ECO:0000313" key="2">
    <source>
        <dbReference type="EMBL" id="KAK4433290.1"/>
    </source>
</evidence>
<evidence type="ECO:0000313" key="3">
    <source>
        <dbReference type="Proteomes" id="UP001293254"/>
    </source>
</evidence>
<reference evidence="2" key="1">
    <citation type="submission" date="2020-06" db="EMBL/GenBank/DDBJ databases">
        <authorList>
            <person name="Li T."/>
            <person name="Hu X."/>
            <person name="Zhang T."/>
            <person name="Song X."/>
            <person name="Zhang H."/>
            <person name="Dai N."/>
            <person name="Sheng W."/>
            <person name="Hou X."/>
            <person name="Wei L."/>
        </authorList>
    </citation>
    <scope>NUCLEOTIDE SEQUENCE</scope>
    <source>
        <strain evidence="2">3651</strain>
        <tissue evidence="2">Leaf</tissue>
    </source>
</reference>
<feature type="compositionally biased region" description="Acidic residues" evidence="1">
    <location>
        <begin position="54"/>
        <end position="63"/>
    </location>
</feature>
<sequence length="111" mass="12435">MFSEDNQTNIQQDQDIAARQKGSGSGTHFKDNLSTNETDETGAEAINQSGFQEIGEDSGDDFNYDDPIIAELLDKDWDEELARHRRSPKYKVAHFDIASSKPGNEGEITRK</sequence>
<evidence type="ECO:0000256" key="1">
    <source>
        <dbReference type="SAM" id="MobiDB-lite"/>
    </source>
</evidence>
<proteinExistence type="predicted"/>
<dbReference type="EMBL" id="JACGWO010000003">
    <property type="protein sequence ID" value="KAK4433290.1"/>
    <property type="molecule type" value="Genomic_DNA"/>
</dbReference>
<feature type="region of interest" description="Disordered" evidence="1">
    <location>
        <begin position="1"/>
        <end position="63"/>
    </location>
</feature>
<gene>
    <name evidence="2" type="ORF">Salat_1091300</name>
</gene>
<comment type="caution">
    <text evidence="2">The sequence shown here is derived from an EMBL/GenBank/DDBJ whole genome shotgun (WGS) entry which is preliminary data.</text>
</comment>
<dbReference type="AlphaFoldDB" id="A0AAE1YMS3"/>
<protein>
    <submittedName>
        <fullName evidence="2">Uncharacterized protein</fullName>
    </submittedName>
</protein>
<organism evidence="2 3">
    <name type="scientific">Sesamum alatum</name>
    <dbReference type="NCBI Taxonomy" id="300844"/>
    <lineage>
        <taxon>Eukaryota</taxon>
        <taxon>Viridiplantae</taxon>
        <taxon>Streptophyta</taxon>
        <taxon>Embryophyta</taxon>
        <taxon>Tracheophyta</taxon>
        <taxon>Spermatophyta</taxon>
        <taxon>Magnoliopsida</taxon>
        <taxon>eudicotyledons</taxon>
        <taxon>Gunneridae</taxon>
        <taxon>Pentapetalae</taxon>
        <taxon>asterids</taxon>
        <taxon>lamiids</taxon>
        <taxon>Lamiales</taxon>
        <taxon>Pedaliaceae</taxon>
        <taxon>Sesamum</taxon>
    </lineage>
</organism>
<feature type="compositionally biased region" description="Low complexity" evidence="1">
    <location>
        <begin position="1"/>
        <end position="15"/>
    </location>
</feature>
<dbReference type="Proteomes" id="UP001293254">
    <property type="component" value="Unassembled WGS sequence"/>
</dbReference>